<evidence type="ECO:0000313" key="1">
    <source>
        <dbReference type="EMBL" id="PHJ21244.1"/>
    </source>
</evidence>
<dbReference type="EMBL" id="MIGC01002353">
    <property type="protein sequence ID" value="PHJ21244.1"/>
    <property type="molecule type" value="Genomic_DNA"/>
</dbReference>
<proteinExistence type="predicted"/>
<dbReference type="GeneID" id="94428307"/>
<keyword evidence="2" id="KW-1185">Reference proteome</keyword>
<dbReference type="AlphaFoldDB" id="A0A2C6KZG4"/>
<comment type="caution">
    <text evidence="1">The sequence shown here is derived from an EMBL/GenBank/DDBJ whole genome shotgun (WGS) entry which is preliminary data.</text>
</comment>
<accession>A0A2C6KZG4</accession>
<sequence>MYVYVWMIERERECVKGMVRVVCCMYVVNDDFLQVCFSLSLLFLLLQLEGSFLS</sequence>
<dbReference type="VEuPathDB" id="ToxoDB:CSUI_004915"/>
<evidence type="ECO:0000313" key="2">
    <source>
        <dbReference type="Proteomes" id="UP000221165"/>
    </source>
</evidence>
<reference evidence="1 2" key="1">
    <citation type="journal article" date="2017" name="Int. J. Parasitol.">
        <title>The genome of the protozoan parasite Cystoisospora suis and a reverse vaccinology approach to identify vaccine candidates.</title>
        <authorList>
            <person name="Palmieri N."/>
            <person name="Shrestha A."/>
            <person name="Ruttkowski B."/>
            <person name="Beck T."/>
            <person name="Vogl C."/>
            <person name="Tomley F."/>
            <person name="Blake D.P."/>
            <person name="Joachim A."/>
        </authorList>
    </citation>
    <scope>NUCLEOTIDE SEQUENCE [LARGE SCALE GENOMIC DNA]</scope>
    <source>
        <strain evidence="1 2">Wien I</strain>
    </source>
</reference>
<organism evidence="1 2">
    <name type="scientific">Cystoisospora suis</name>
    <dbReference type="NCBI Taxonomy" id="483139"/>
    <lineage>
        <taxon>Eukaryota</taxon>
        <taxon>Sar</taxon>
        <taxon>Alveolata</taxon>
        <taxon>Apicomplexa</taxon>
        <taxon>Conoidasida</taxon>
        <taxon>Coccidia</taxon>
        <taxon>Eucoccidiorida</taxon>
        <taxon>Eimeriorina</taxon>
        <taxon>Sarcocystidae</taxon>
        <taxon>Cystoisospora</taxon>
    </lineage>
</organism>
<protein>
    <submittedName>
        <fullName evidence="1">Uncharacterized protein</fullName>
    </submittedName>
</protein>
<dbReference type="Proteomes" id="UP000221165">
    <property type="component" value="Unassembled WGS sequence"/>
</dbReference>
<gene>
    <name evidence="1" type="ORF">CSUI_004915</name>
</gene>
<dbReference type="RefSeq" id="XP_067922928.1">
    <property type="nucleotide sequence ID" value="XM_068065096.1"/>
</dbReference>
<name>A0A2C6KZG4_9APIC</name>